<accession>A0A415P7Z7</accession>
<reference evidence="2 3" key="1">
    <citation type="submission" date="2018-08" db="EMBL/GenBank/DDBJ databases">
        <title>A genome reference for cultivated species of the human gut microbiota.</title>
        <authorList>
            <person name="Zou Y."/>
            <person name="Xue W."/>
            <person name="Luo G."/>
        </authorList>
    </citation>
    <scope>NUCLEOTIDE SEQUENCE [LARGE SCALE GENOMIC DNA]</scope>
    <source>
        <strain evidence="2 3">AF35-6BH</strain>
    </source>
</reference>
<organism evidence="2 3">
    <name type="scientific">Amedibacillus dolichus</name>
    <dbReference type="NCBI Taxonomy" id="31971"/>
    <lineage>
        <taxon>Bacteria</taxon>
        <taxon>Bacillati</taxon>
        <taxon>Bacillota</taxon>
        <taxon>Erysipelotrichia</taxon>
        <taxon>Erysipelotrichales</taxon>
        <taxon>Erysipelotrichaceae</taxon>
        <taxon>Amedibacillus</taxon>
    </lineage>
</organism>
<keyword evidence="3" id="KW-1185">Reference proteome</keyword>
<dbReference type="Proteomes" id="UP000284868">
    <property type="component" value="Unassembled WGS sequence"/>
</dbReference>
<evidence type="ECO:0000313" key="3">
    <source>
        <dbReference type="Proteomes" id="UP000284868"/>
    </source>
</evidence>
<evidence type="ECO:0000313" key="2">
    <source>
        <dbReference type="EMBL" id="RHM08862.1"/>
    </source>
</evidence>
<dbReference type="AlphaFoldDB" id="A0A415P7Z7"/>
<dbReference type="RefSeq" id="WP_022420180.1">
    <property type="nucleotide sequence ID" value="NZ_CAJKGD010000001.1"/>
</dbReference>
<dbReference type="EMBL" id="QRPK01000043">
    <property type="protein sequence ID" value="RHM08862.1"/>
    <property type="molecule type" value="Genomic_DNA"/>
</dbReference>
<evidence type="ECO:0000313" key="1">
    <source>
        <dbReference type="EMBL" id="MBS4883418.1"/>
    </source>
</evidence>
<reference evidence="1" key="2">
    <citation type="submission" date="2021-02" db="EMBL/GenBank/DDBJ databases">
        <title>Infant gut strain persistence is associated with maternal origin, phylogeny, and functional potential including surface adhesion and iron acquisition.</title>
        <authorList>
            <person name="Lou Y.C."/>
        </authorList>
    </citation>
    <scope>NUCLEOTIDE SEQUENCE</scope>
    <source>
        <strain evidence="1">L3_108_103G1_dasL3_108_103G1_concoct_2</strain>
    </source>
</reference>
<sequence>MNKKKFILILFLFMTTFASGFLLYKQIFPDSYEPANDEIALHIQMDTKEDIGLIVYDYTVNNNTYSGGISNADKSLIKHNSDDNVVIWNKQEFNISSDTVEIFMRFRIITEYVEPNYENVYPKNITKYINVPITWKAQFKKEYFLTITGDKVHGYQAVLNP</sequence>
<gene>
    <name evidence="2" type="ORF">DWZ83_07750</name>
    <name evidence="1" type="ORF">KHZ85_01475</name>
</gene>
<name>A0A415P7Z7_9FIRM</name>
<dbReference type="Proteomes" id="UP000753219">
    <property type="component" value="Unassembled WGS sequence"/>
</dbReference>
<dbReference type="OrthoDB" id="1851216at2"/>
<comment type="caution">
    <text evidence="2">The sequence shown here is derived from an EMBL/GenBank/DDBJ whole genome shotgun (WGS) entry which is preliminary data.</text>
</comment>
<proteinExistence type="predicted"/>
<dbReference type="EMBL" id="JAGZMZ010000002">
    <property type="protein sequence ID" value="MBS4883418.1"/>
    <property type="molecule type" value="Genomic_DNA"/>
</dbReference>
<protein>
    <submittedName>
        <fullName evidence="2">Uncharacterized protein</fullName>
    </submittedName>
</protein>